<dbReference type="InterPro" id="IPR000795">
    <property type="entry name" value="T_Tr_GTP-bd_dom"/>
</dbReference>
<comment type="similarity">
    <text evidence="1 8">Belongs to the TRAFAC class translation factor GTPase superfamily. Classic translation factor GTPase family. LepA subfamily.</text>
</comment>
<keyword evidence="10" id="KW-0251">Elongation factor</keyword>
<evidence type="ECO:0000256" key="1">
    <source>
        <dbReference type="ARBA" id="ARBA00005454"/>
    </source>
</evidence>
<evidence type="ECO:0000259" key="9">
    <source>
        <dbReference type="PROSITE" id="PS51722"/>
    </source>
</evidence>
<sequence>MAELKNIRNFSIIAHIDHGKSTLADRLIEKCGNIEAREMSSQILDSMDIEQERGITIKAQTVKLLYKAKDGNEYVLNLIDTPGHVDFSYEVSRSLAACEGSILIVDASQGVEAQTLANTYKAIENNHEIILVLNKVDLPAAEPERIKAQIEEVIGLDTTNAIEISAKTGQGIDKVLEAIVNMLPPPKGELDNPLKAMLVDSWYDKYLGVVILIRIIDGSIKKGMAIKMMATDAEHLVERVGIFTPKKLPVDGLNAGDVGFITGNIRQVSDCKIGDTITDVKNQCDSVLPGFKPSQPVIFCGIYPTDASHYSALRDSIAKLKLNDPSLHYEPETSKALGFGFRCGFLGMLHLEIVQERLEREYDLDLVTTAPSVVYKIYLRSGEIMELHNPADMPDPTRIEYMEEPWVKATIMVPDKYLGTIIALCMDKRGRQQELTYMGDRVMLVYQLPLNEIVFDFYEKLKSSSKGYASCDWELDDYFKGDLVKVDILINEMPVDALCLLIHRAKAESRGREICEHLKELIPRHLFAIPIQAAIGGKIIARETISALRKDVTAKCYGGDVSRKRKLLEKQKKGKKRMRLVGNVNVPQSTFIAVLKVDK</sequence>
<dbReference type="Gene3D" id="3.30.70.870">
    <property type="entry name" value="Elongation Factor G (Translational Gtpase), domain 3"/>
    <property type="match status" value="1"/>
</dbReference>
<dbReference type="InterPro" id="IPR038363">
    <property type="entry name" value="LepA_C_sf"/>
</dbReference>
<dbReference type="SUPFAM" id="SSF54980">
    <property type="entry name" value="EF-G C-terminal domain-like"/>
    <property type="match status" value="2"/>
</dbReference>
<dbReference type="Gene3D" id="3.40.50.300">
    <property type="entry name" value="P-loop containing nucleotide triphosphate hydrolases"/>
    <property type="match status" value="1"/>
</dbReference>
<feature type="binding site" evidence="8">
    <location>
        <begin position="134"/>
        <end position="137"/>
    </location>
    <ligand>
        <name>GTP</name>
        <dbReference type="ChEBI" id="CHEBI:37565"/>
    </ligand>
</feature>
<dbReference type="Proteomes" id="UP001327219">
    <property type="component" value="Chromosome"/>
</dbReference>
<dbReference type="InterPro" id="IPR027417">
    <property type="entry name" value="P-loop_NTPase"/>
</dbReference>
<organism evidence="10 11">
    <name type="scientific">Candidatus Bandiella euplotis</name>
    <dbReference type="NCBI Taxonomy" id="1664265"/>
    <lineage>
        <taxon>Bacteria</taxon>
        <taxon>Pseudomonadati</taxon>
        <taxon>Pseudomonadota</taxon>
        <taxon>Alphaproteobacteria</taxon>
        <taxon>Rickettsiales</taxon>
        <taxon>Candidatus Midichloriaceae</taxon>
        <taxon>Candidatus Bandiella</taxon>
    </lineage>
</organism>
<comment type="function">
    <text evidence="8">Required for accurate and efficient protein synthesis under certain stress conditions. May act as a fidelity factor of the translation reaction, by catalyzing a one-codon backward translocation of tRNAs on improperly translocated ribosomes. Back-translocation proceeds from a post-translocation (POST) complex to a pre-translocation (PRE) complex, thus giving elongation factor G a second chance to translocate the tRNAs correctly. Binds to ribosomes in a GTP-dependent manner.</text>
</comment>
<reference evidence="10 11" key="1">
    <citation type="submission" date="2022-11" db="EMBL/GenBank/DDBJ databases">
        <title>Host association and intracellularity evolved multiple times independently in the Rickettsiales.</title>
        <authorList>
            <person name="Castelli M."/>
            <person name="Nardi T."/>
            <person name="Gammuto L."/>
            <person name="Bellinzona G."/>
            <person name="Sabaneyeva E."/>
            <person name="Potekhin A."/>
            <person name="Serra V."/>
            <person name="Petroni G."/>
            <person name="Sassera D."/>
        </authorList>
    </citation>
    <scope>NUCLEOTIDE SEQUENCE [LARGE SCALE GENOMIC DNA]</scope>
    <source>
        <strain evidence="10 11">NDG2</strain>
    </source>
</reference>
<dbReference type="CDD" id="cd16260">
    <property type="entry name" value="EF4_III"/>
    <property type="match status" value="1"/>
</dbReference>
<evidence type="ECO:0000256" key="6">
    <source>
        <dbReference type="ARBA" id="ARBA00023134"/>
    </source>
</evidence>
<dbReference type="Pfam" id="PF00679">
    <property type="entry name" value="EFG_C"/>
    <property type="match status" value="1"/>
</dbReference>
<dbReference type="CDD" id="cd01890">
    <property type="entry name" value="LepA"/>
    <property type="match status" value="1"/>
</dbReference>
<accession>A0ABZ0UN23</accession>
<dbReference type="EMBL" id="CP110820">
    <property type="protein sequence ID" value="WPX97117.1"/>
    <property type="molecule type" value="Genomic_DNA"/>
</dbReference>
<dbReference type="PROSITE" id="PS00301">
    <property type="entry name" value="G_TR_1"/>
    <property type="match status" value="1"/>
</dbReference>
<protein>
    <recommendedName>
        <fullName evidence="8">Elongation factor 4</fullName>
        <shortName evidence="8">EF-4</shortName>
        <ecNumber evidence="8">3.6.5.n1</ecNumber>
    </recommendedName>
    <alternativeName>
        <fullName evidence="8">Ribosomal back-translocase LepA</fullName>
    </alternativeName>
</protein>
<dbReference type="InterPro" id="IPR035647">
    <property type="entry name" value="EFG_III/V"/>
</dbReference>
<dbReference type="PRINTS" id="PR00315">
    <property type="entry name" value="ELONGATNFCT"/>
</dbReference>
<dbReference type="NCBIfam" id="TIGR00231">
    <property type="entry name" value="small_GTP"/>
    <property type="match status" value="1"/>
</dbReference>
<evidence type="ECO:0000256" key="8">
    <source>
        <dbReference type="HAMAP-Rule" id="MF_00071"/>
    </source>
</evidence>
<keyword evidence="2 8" id="KW-1003">Cell membrane</keyword>
<comment type="catalytic activity">
    <reaction evidence="8">
        <text>GTP + H2O = GDP + phosphate + H(+)</text>
        <dbReference type="Rhea" id="RHEA:19669"/>
        <dbReference type="ChEBI" id="CHEBI:15377"/>
        <dbReference type="ChEBI" id="CHEBI:15378"/>
        <dbReference type="ChEBI" id="CHEBI:37565"/>
        <dbReference type="ChEBI" id="CHEBI:43474"/>
        <dbReference type="ChEBI" id="CHEBI:58189"/>
        <dbReference type="EC" id="3.6.5.n1"/>
    </reaction>
</comment>
<dbReference type="InterPro" id="IPR031157">
    <property type="entry name" value="G_TR_CS"/>
</dbReference>
<dbReference type="PANTHER" id="PTHR43512:SF4">
    <property type="entry name" value="TRANSLATION FACTOR GUF1 HOMOLOG, CHLOROPLASTIC"/>
    <property type="match status" value="1"/>
</dbReference>
<dbReference type="Pfam" id="PF06421">
    <property type="entry name" value="LepA_C"/>
    <property type="match status" value="1"/>
</dbReference>
<dbReference type="InterPro" id="IPR000640">
    <property type="entry name" value="EFG_V-like"/>
</dbReference>
<dbReference type="PROSITE" id="PS51722">
    <property type="entry name" value="G_TR_2"/>
    <property type="match status" value="1"/>
</dbReference>
<keyword evidence="3 8" id="KW-0547">Nucleotide-binding</keyword>
<dbReference type="Gene3D" id="3.30.70.240">
    <property type="match status" value="1"/>
</dbReference>
<dbReference type="HAMAP" id="MF_00071">
    <property type="entry name" value="LepA"/>
    <property type="match status" value="1"/>
</dbReference>
<name>A0ABZ0UN23_9RICK</name>
<gene>
    <name evidence="8" type="primary">lepA</name>
    <name evidence="10" type="ORF">Bandiella_01261</name>
</gene>
<dbReference type="RefSeq" id="WP_323732736.1">
    <property type="nucleotide sequence ID" value="NZ_CP110820.1"/>
</dbReference>
<dbReference type="InterPro" id="IPR035654">
    <property type="entry name" value="LepA_IV"/>
</dbReference>
<evidence type="ECO:0000256" key="2">
    <source>
        <dbReference type="ARBA" id="ARBA00022475"/>
    </source>
</evidence>
<feature type="binding site" evidence="8">
    <location>
        <begin position="17"/>
        <end position="22"/>
    </location>
    <ligand>
        <name>GTP</name>
        <dbReference type="ChEBI" id="CHEBI:37565"/>
    </ligand>
</feature>
<dbReference type="CDD" id="cd03709">
    <property type="entry name" value="lepA_C"/>
    <property type="match status" value="1"/>
</dbReference>
<keyword evidence="5 8" id="KW-0648">Protein biosynthesis</keyword>
<proteinExistence type="inferred from homology"/>
<dbReference type="InterPro" id="IPR006297">
    <property type="entry name" value="EF-4"/>
</dbReference>
<evidence type="ECO:0000256" key="7">
    <source>
        <dbReference type="ARBA" id="ARBA00023136"/>
    </source>
</evidence>
<keyword evidence="7 8" id="KW-0472">Membrane</keyword>
<evidence type="ECO:0000313" key="10">
    <source>
        <dbReference type="EMBL" id="WPX97117.1"/>
    </source>
</evidence>
<dbReference type="CDD" id="cd03699">
    <property type="entry name" value="EF4_II"/>
    <property type="match status" value="1"/>
</dbReference>
<dbReference type="EC" id="3.6.5.n1" evidence="8"/>
<dbReference type="InterPro" id="IPR013842">
    <property type="entry name" value="LepA_CTD"/>
</dbReference>
<dbReference type="Pfam" id="PF03144">
    <property type="entry name" value="GTP_EFTU_D2"/>
    <property type="match status" value="1"/>
</dbReference>
<dbReference type="InterPro" id="IPR041095">
    <property type="entry name" value="EFG_II"/>
</dbReference>
<keyword evidence="11" id="KW-1185">Reference proteome</keyword>
<comment type="subcellular location">
    <subcellularLocation>
        <location evidence="8">Cell membrane</location>
        <topology evidence="8">Peripheral membrane protein</topology>
        <orientation evidence="8">Cytoplasmic side</orientation>
    </subcellularLocation>
</comment>
<dbReference type="InterPro" id="IPR004161">
    <property type="entry name" value="EFTu-like_2"/>
</dbReference>
<dbReference type="Pfam" id="PF00009">
    <property type="entry name" value="GTP_EFTU"/>
    <property type="match status" value="1"/>
</dbReference>
<dbReference type="Pfam" id="PF14492">
    <property type="entry name" value="EFG_III"/>
    <property type="match status" value="1"/>
</dbReference>
<feature type="domain" description="Tr-type G" evidence="9">
    <location>
        <begin position="5"/>
        <end position="187"/>
    </location>
</feature>
<evidence type="ECO:0000256" key="4">
    <source>
        <dbReference type="ARBA" id="ARBA00022801"/>
    </source>
</evidence>
<dbReference type="PANTHER" id="PTHR43512">
    <property type="entry name" value="TRANSLATION FACTOR GUF1-RELATED"/>
    <property type="match status" value="1"/>
</dbReference>
<dbReference type="Gene3D" id="2.40.30.10">
    <property type="entry name" value="Translation factors"/>
    <property type="match status" value="1"/>
</dbReference>
<evidence type="ECO:0000256" key="3">
    <source>
        <dbReference type="ARBA" id="ARBA00022741"/>
    </source>
</evidence>
<dbReference type="SUPFAM" id="SSF52540">
    <property type="entry name" value="P-loop containing nucleoside triphosphate hydrolases"/>
    <property type="match status" value="1"/>
</dbReference>
<evidence type="ECO:0000256" key="5">
    <source>
        <dbReference type="ARBA" id="ARBA00022917"/>
    </source>
</evidence>
<dbReference type="InterPro" id="IPR005225">
    <property type="entry name" value="Small_GTP-bd"/>
</dbReference>
<evidence type="ECO:0000313" key="11">
    <source>
        <dbReference type="Proteomes" id="UP001327219"/>
    </source>
</evidence>
<dbReference type="GO" id="GO:0003746">
    <property type="term" value="F:translation elongation factor activity"/>
    <property type="evidence" value="ECO:0007669"/>
    <property type="project" value="UniProtKB-KW"/>
</dbReference>
<keyword evidence="6 8" id="KW-0342">GTP-binding</keyword>
<dbReference type="Gene3D" id="3.30.70.2570">
    <property type="entry name" value="Elongation factor 4, C-terminal domain"/>
    <property type="match status" value="1"/>
</dbReference>
<dbReference type="NCBIfam" id="TIGR01393">
    <property type="entry name" value="lepA"/>
    <property type="match status" value="1"/>
</dbReference>
<keyword evidence="4 8" id="KW-0378">Hydrolase</keyword>